<dbReference type="AlphaFoldDB" id="A0A0X3P6U3"/>
<evidence type="ECO:0000313" key="1">
    <source>
        <dbReference type="EMBL" id="JAP47488.1"/>
    </source>
</evidence>
<reference evidence="1" key="1">
    <citation type="submission" date="2016-01" db="EMBL/GenBank/DDBJ databases">
        <title>Reference transcriptome for the parasite Schistocephalus solidus: insights into the molecular evolution of parasitism.</title>
        <authorList>
            <person name="Hebert F.O."/>
            <person name="Grambauer S."/>
            <person name="Barber I."/>
            <person name="Landry C.R."/>
            <person name="Aubin-Horth N."/>
        </authorList>
    </citation>
    <scope>NUCLEOTIDE SEQUENCE</scope>
</reference>
<protein>
    <submittedName>
        <fullName evidence="1">Uncharacterized protein</fullName>
    </submittedName>
</protein>
<name>A0A0X3P6U3_SCHSO</name>
<accession>A0A0X3P6U3</accession>
<organism evidence="1">
    <name type="scientific">Schistocephalus solidus</name>
    <name type="common">Tapeworm</name>
    <dbReference type="NCBI Taxonomy" id="70667"/>
    <lineage>
        <taxon>Eukaryota</taxon>
        <taxon>Metazoa</taxon>
        <taxon>Spiralia</taxon>
        <taxon>Lophotrochozoa</taxon>
        <taxon>Platyhelminthes</taxon>
        <taxon>Cestoda</taxon>
        <taxon>Eucestoda</taxon>
        <taxon>Diphyllobothriidea</taxon>
        <taxon>Diphyllobothriidae</taxon>
        <taxon>Schistocephalus</taxon>
    </lineage>
</organism>
<dbReference type="EMBL" id="GEEE01015737">
    <property type="protein sequence ID" value="JAP47488.1"/>
    <property type="molecule type" value="Transcribed_RNA"/>
</dbReference>
<proteinExistence type="predicted"/>
<sequence length="102" mass="11336">MRTELQTSRQKFGALQTAKYPETEQMFVYNLSLNQLTEAQTKVLQLASSLNTTGDNPVTGRCLLRIGATSNRCHRLSQGPLTTSSHLTAHVTPKKHLLVKVE</sequence>
<gene>
    <name evidence="1" type="ORF">TR17675</name>
</gene>